<evidence type="ECO:0000256" key="2">
    <source>
        <dbReference type="ARBA" id="ARBA00007261"/>
    </source>
</evidence>
<accession>A0A3E0H935</accession>
<keyword evidence="6" id="KW-0862">Zinc</keyword>
<dbReference type="Proteomes" id="UP000256774">
    <property type="component" value="Unassembled WGS sequence"/>
</dbReference>
<dbReference type="EMBL" id="QUNR01000001">
    <property type="protein sequence ID" value="REH40218.1"/>
    <property type="molecule type" value="Genomic_DNA"/>
</dbReference>
<dbReference type="InterPro" id="IPR050626">
    <property type="entry name" value="Peptidase_M16"/>
</dbReference>
<evidence type="ECO:0000256" key="6">
    <source>
        <dbReference type="ARBA" id="ARBA00022833"/>
    </source>
</evidence>
<evidence type="ECO:0000256" key="4">
    <source>
        <dbReference type="ARBA" id="ARBA00022723"/>
    </source>
</evidence>
<comment type="caution">
    <text evidence="11">The sequence shown here is derived from an EMBL/GenBank/DDBJ whole genome shotgun (WGS) entry which is preliminary data.</text>
</comment>
<keyword evidence="5" id="KW-0378">Hydrolase</keyword>
<comment type="similarity">
    <text evidence="2 8">Belongs to the peptidase M16 family.</text>
</comment>
<evidence type="ECO:0000259" key="9">
    <source>
        <dbReference type="Pfam" id="PF00675"/>
    </source>
</evidence>
<dbReference type="AlphaFoldDB" id="A0A3E0H935"/>
<dbReference type="Pfam" id="PF05193">
    <property type="entry name" value="Peptidase_M16_C"/>
    <property type="match status" value="1"/>
</dbReference>
<evidence type="ECO:0000256" key="5">
    <source>
        <dbReference type="ARBA" id="ARBA00022801"/>
    </source>
</evidence>
<protein>
    <submittedName>
        <fullName evidence="11">Zinc protease</fullName>
    </submittedName>
</protein>
<keyword evidence="7" id="KW-0482">Metalloprotease</keyword>
<evidence type="ECO:0000256" key="7">
    <source>
        <dbReference type="ARBA" id="ARBA00023049"/>
    </source>
</evidence>
<evidence type="ECO:0000256" key="8">
    <source>
        <dbReference type="RuleBase" id="RU004447"/>
    </source>
</evidence>
<sequence length="456" mass="50600">MLPPLLLTLKDEAMSVAWRFAWMTLLAVLSPALMAQSEAVQFRLDNGLRVVVQPDSRAPVVVTQVWYQVGSADEPPGLTGISHVLEHMMFKGTPTVPAGEFSRVVAHMGGDDNAFTTDNYTVYYQNHVADRLPLALEMEADRMQHAIIDPKAFASELQVVMEERRLRTDDNPQALAYERFQLLAFPSSSQRSPTVGWMSDLEQLSADDAQRWYTTWYVPNNAILVVVGDVDPQQVKALAERYFGDIAARDVPRRSTGRELVAAGERRLKMTLPGQVPSLFIGFNWPSLSSAIGAQDAYALRLLAGVLDEGISARLERQVVRAGKAAAIRSGYDIMARGDTLFNITAIPAKGQTLDELEASLLAPVRALRDELVSPAEIDRVLANVVAQSVFVRDQVDDQAQLLGRLASNHLPLDWANGYADQLKRITPEQLRDVARRYIQDDRLSILQLRVTGAQR</sequence>
<dbReference type="GO" id="GO:0006508">
    <property type="term" value="P:proteolysis"/>
    <property type="evidence" value="ECO:0007669"/>
    <property type="project" value="UniProtKB-KW"/>
</dbReference>
<dbReference type="Pfam" id="PF00675">
    <property type="entry name" value="Peptidase_M16"/>
    <property type="match status" value="1"/>
</dbReference>
<keyword evidence="3 11" id="KW-0645">Protease</keyword>
<keyword evidence="12" id="KW-1185">Reference proteome</keyword>
<feature type="domain" description="Peptidase M16 C-terminal" evidence="10">
    <location>
        <begin position="204"/>
        <end position="383"/>
    </location>
</feature>
<evidence type="ECO:0000313" key="12">
    <source>
        <dbReference type="Proteomes" id="UP000256774"/>
    </source>
</evidence>
<dbReference type="InterPro" id="IPR007863">
    <property type="entry name" value="Peptidase_M16_C"/>
</dbReference>
<evidence type="ECO:0000256" key="3">
    <source>
        <dbReference type="ARBA" id="ARBA00022670"/>
    </source>
</evidence>
<evidence type="ECO:0000256" key="1">
    <source>
        <dbReference type="ARBA" id="ARBA00001947"/>
    </source>
</evidence>
<dbReference type="PROSITE" id="PS00143">
    <property type="entry name" value="INSULINASE"/>
    <property type="match status" value="1"/>
</dbReference>
<organism evidence="11 12">
    <name type="scientific">Paraperlucidibaca baekdonensis</name>
    <dbReference type="NCBI Taxonomy" id="748120"/>
    <lineage>
        <taxon>Bacteria</taxon>
        <taxon>Pseudomonadati</taxon>
        <taxon>Pseudomonadota</taxon>
        <taxon>Gammaproteobacteria</taxon>
        <taxon>Moraxellales</taxon>
        <taxon>Moraxellaceae</taxon>
        <taxon>Paraperlucidibaca</taxon>
    </lineage>
</organism>
<dbReference type="InterPro" id="IPR011765">
    <property type="entry name" value="Pept_M16_N"/>
</dbReference>
<dbReference type="SUPFAM" id="SSF63411">
    <property type="entry name" value="LuxS/MPP-like metallohydrolase"/>
    <property type="match status" value="2"/>
</dbReference>
<feature type="domain" description="Peptidase M16 N-terminal" evidence="9">
    <location>
        <begin position="49"/>
        <end position="175"/>
    </location>
</feature>
<dbReference type="InterPro" id="IPR011249">
    <property type="entry name" value="Metalloenz_LuxS/M16"/>
</dbReference>
<name>A0A3E0H935_9GAMM</name>
<dbReference type="InterPro" id="IPR001431">
    <property type="entry name" value="Pept_M16_Zn_BS"/>
</dbReference>
<proteinExistence type="inferred from homology"/>
<gene>
    <name evidence="11" type="ORF">DFR26_0417</name>
</gene>
<dbReference type="Gene3D" id="3.30.830.10">
    <property type="entry name" value="Metalloenzyme, LuxS/M16 peptidase-like"/>
    <property type="match status" value="2"/>
</dbReference>
<keyword evidence="4" id="KW-0479">Metal-binding</keyword>
<reference evidence="11 12" key="1">
    <citation type="submission" date="2018-08" db="EMBL/GenBank/DDBJ databases">
        <title>Genomic Encyclopedia of Type Strains, Phase IV (KMG-IV): sequencing the most valuable type-strain genomes for metagenomic binning, comparative biology and taxonomic classification.</title>
        <authorList>
            <person name="Goeker M."/>
        </authorList>
    </citation>
    <scope>NUCLEOTIDE SEQUENCE [LARGE SCALE GENOMIC DNA]</scope>
    <source>
        <strain evidence="11 12">DSM 26022</strain>
    </source>
</reference>
<evidence type="ECO:0000313" key="11">
    <source>
        <dbReference type="EMBL" id="REH40218.1"/>
    </source>
</evidence>
<evidence type="ECO:0000259" key="10">
    <source>
        <dbReference type="Pfam" id="PF05193"/>
    </source>
</evidence>
<dbReference type="PANTHER" id="PTHR43690:SF17">
    <property type="entry name" value="PROTEIN YHJJ"/>
    <property type="match status" value="1"/>
</dbReference>
<comment type="cofactor">
    <cofactor evidence="1">
        <name>Zn(2+)</name>
        <dbReference type="ChEBI" id="CHEBI:29105"/>
    </cofactor>
</comment>
<dbReference type="GO" id="GO:0046872">
    <property type="term" value="F:metal ion binding"/>
    <property type="evidence" value="ECO:0007669"/>
    <property type="project" value="UniProtKB-KW"/>
</dbReference>
<dbReference type="PANTHER" id="PTHR43690">
    <property type="entry name" value="NARDILYSIN"/>
    <property type="match status" value="1"/>
</dbReference>
<dbReference type="GO" id="GO:0004222">
    <property type="term" value="F:metalloendopeptidase activity"/>
    <property type="evidence" value="ECO:0007669"/>
    <property type="project" value="InterPro"/>
</dbReference>